<comment type="subunit">
    <text evidence="7">Consists of a catalytic RNA component (M1 or rnpB) and a protein subunit.</text>
</comment>
<dbReference type="EC" id="3.1.26.5" evidence="7 8"/>
<dbReference type="InterPro" id="IPR000100">
    <property type="entry name" value="RNase_P"/>
</dbReference>
<evidence type="ECO:0000256" key="4">
    <source>
        <dbReference type="ARBA" id="ARBA00022759"/>
    </source>
</evidence>
<sequence>MLAHPNRVTRGDDYRRISRRGTRVSARGLVVLAELRADATAPTRFGFIITKRVGVAVVRNRLRRRLKAISRELLVLIPTGASFIIRVFPEAADLSYDELRTRTRAATLSASERIGVTAIPEQCSCADVVD</sequence>
<keyword evidence="3 7" id="KW-0540">Nuclease</keyword>
<dbReference type="PANTHER" id="PTHR33992">
    <property type="entry name" value="RIBONUCLEASE P PROTEIN COMPONENT"/>
    <property type="match status" value="1"/>
</dbReference>
<dbReference type="InterPro" id="IPR020568">
    <property type="entry name" value="Ribosomal_Su5_D2-typ_SF"/>
</dbReference>
<dbReference type="HAMAP" id="MF_00227">
    <property type="entry name" value="RNase_P"/>
    <property type="match status" value="1"/>
</dbReference>
<dbReference type="PROSITE" id="PS00648">
    <property type="entry name" value="RIBONUCLEASE_P"/>
    <property type="match status" value="1"/>
</dbReference>
<comment type="caution">
    <text evidence="9">The sequence shown here is derived from an EMBL/GenBank/DDBJ whole genome shotgun (WGS) entry which is preliminary data.</text>
</comment>
<evidence type="ECO:0000256" key="7">
    <source>
        <dbReference type="HAMAP-Rule" id="MF_00227"/>
    </source>
</evidence>
<dbReference type="InterPro" id="IPR020539">
    <property type="entry name" value="RNase_P_CS"/>
</dbReference>
<proteinExistence type="inferred from homology"/>
<reference evidence="9" key="2">
    <citation type="journal article" date="2022" name="Sci. Rep.">
        <title>In silico prediction of the enzymes involved in the degradation of the herbicide molinate by Gulosibacter molinativorax ON4T.</title>
        <authorList>
            <person name="Lopes A.R."/>
            <person name="Bunin E."/>
            <person name="Viana A.T."/>
            <person name="Froufe H."/>
            <person name="Munoz-Merida A."/>
            <person name="Pinho D."/>
            <person name="Figueiredo J."/>
            <person name="Barroso C."/>
            <person name="Vaz-Moreira I."/>
            <person name="Bellanger X."/>
            <person name="Egas C."/>
            <person name="Nunes O.C."/>
        </authorList>
    </citation>
    <scope>NUCLEOTIDE SEQUENCE</scope>
    <source>
        <strain evidence="9">ON4</strain>
    </source>
</reference>
<dbReference type="PANTHER" id="PTHR33992:SF1">
    <property type="entry name" value="RIBONUCLEASE P PROTEIN COMPONENT"/>
    <property type="match status" value="1"/>
</dbReference>
<protein>
    <recommendedName>
        <fullName evidence="7 8">Ribonuclease P protein component</fullName>
        <shortName evidence="7">RNase P protein</shortName>
        <shortName evidence="7">RNaseP protein</shortName>
        <ecNumber evidence="7 8">3.1.26.5</ecNumber>
    </recommendedName>
    <alternativeName>
        <fullName evidence="7">Protein C5</fullName>
    </alternativeName>
</protein>
<name>A0ABT7CAC0_9MICO</name>
<evidence type="ECO:0000256" key="5">
    <source>
        <dbReference type="ARBA" id="ARBA00022801"/>
    </source>
</evidence>
<dbReference type="Pfam" id="PF00825">
    <property type="entry name" value="Ribonuclease_P"/>
    <property type="match status" value="1"/>
</dbReference>
<evidence type="ECO:0000256" key="1">
    <source>
        <dbReference type="ARBA" id="ARBA00002663"/>
    </source>
</evidence>
<evidence type="ECO:0000256" key="6">
    <source>
        <dbReference type="ARBA" id="ARBA00022884"/>
    </source>
</evidence>
<gene>
    <name evidence="7 9" type="primary">rnpA</name>
    <name evidence="9" type="ORF">C7K25_10015</name>
</gene>
<keyword evidence="10" id="KW-1185">Reference proteome</keyword>
<evidence type="ECO:0000256" key="2">
    <source>
        <dbReference type="ARBA" id="ARBA00022694"/>
    </source>
</evidence>
<organism evidence="9 10">
    <name type="scientific">Gulosibacter molinativorax</name>
    <dbReference type="NCBI Taxonomy" id="256821"/>
    <lineage>
        <taxon>Bacteria</taxon>
        <taxon>Bacillati</taxon>
        <taxon>Actinomycetota</taxon>
        <taxon>Actinomycetes</taxon>
        <taxon>Micrococcales</taxon>
        <taxon>Microbacteriaceae</taxon>
        <taxon>Gulosibacter</taxon>
    </lineage>
</organism>
<comment type="similarity">
    <text evidence="7">Belongs to the RnpA family.</text>
</comment>
<dbReference type="Gene3D" id="3.30.230.10">
    <property type="match status" value="1"/>
</dbReference>
<evidence type="ECO:0000256" key="8">
    <source>
        <dbReference type="NCBIfam" id="TIGR00188"/>
    </source>
</evidence>
<accession>A0ABT7CAC0</accession>
<comment type="function">
    <text evidence="1 7">RNaseP catalyzes the removal of the 5'-leader sequence from pre-tRNA to produce the mature 5'-terminus. It can also cleave other RNA substrates such as 4.5S RNA. The protein component plays an auxiliary but essential role in vivo by binding to the 5'-leader sequence and broadening the substrate specificity of the ribozyme.</text>
</comment>
<dbReference type="RefSeq" id="WP_051266901.1">
    <property type="nucleotide sequence ID" value="NZ_CP028426.1"/>
</dbReference>
<reference evidence="9" key="1">
    <citation type="submission" date="2018-03" db="EMBL/GenBank/DDBJ databases">
        <authorList>
            <person name="Nunes O.C."/>
            <person name="Lopes A.R."/>
            <person name="Froufe H."/>
            <person name="Munoz-Merida A."/>
            <person name="Barroso C."/>
            <person name="Egas C."/>
        </authorList>
    </citation>
    <scope>NUCLEOTIDE SEQUENCE</scope>
    <source>
        <strain evidence="9">ON4</strain>
    </source>
</reference>
<keyword evidence="2 7" id="KW-0819">tRNA processing</keyword>
<keyword evidence="5 7" id="KW-0378">Hydrolase</keyword>
<dbReference type="InterPro" id="IPR014721">
    <property type="entry name" value="Ribsml_uS5_D2-typ_fold_subgr"/>
</dbReference>
<keyword evidence="4 7" id="KW-0255">Endonuclease</keyword>
<dbReference type="Proteomes" id="UP001170379">
    <property type="component" value="Unassembled WGS sequence"/>
</dbReference>
<evidence type="ECO:0000313" key="10">
    <source>
        <dbReference type="Proteomes" id="UP001170379"/>
    </source>
</evidence>
<keyword evidence="6 7" id="KW-0694">RNA-binding</keyword>
<dbReference type="EMBL" id="PXVD01000015">
    <property type="protein sequence ID" value="MDJ1371697.1"/>
    <property type="molecule type" value="Genomic_DNA"/>
</dbReference>
<dbReference type="SUPFAM" id="SSF54211">
    <property type="entry name" value="Ribosomal protein S5 domain 2-like"/>
    <property type="match status" value="1"/>
</dbReference>
<evidence type="ECO:0000313" key="9">
    <source>
        <dbReference type="EMBL" id="MDJ1371697.1"/>
    </source>
</evidence>
<dbReference type="NCBIfam" id="TIGR00188">
    <property type="entry name" value="rnpA"/>
    <property type="match status" value="1"/>
</dbReference>
<comment type="catalytic activity">
    <reaction evidence="7">
        <text>Endonucleolytic cleavage of RNA, removing 5'-extranucleotides from tRNA precursor.</text>
        <dbReference type="EC" id="3.1.26.5"/>
    </reaction>
</comment>
<evidence type="ECO:0000256" key="3">
    <source>
        <dbReference type="ARBA" id="ARBA00022722"/>
    </source>
</evidence>